<gene>
    <name evidence="1" type="ORF">ACFO3M_19315</name>
</gene>
<sequence>MTRRTIPSCPDCAGSPRAVPLRFGLPSAEAFDASDRGEVVLGGCLLTEGEPLPDRACPQCRQPLS</sequence>
<evidence type="ECO:0000313" key="1">
    <source>
        <dbReference type="EMBL" id="MFC4695559.1"/>
    </source>
</evidence>
<dbReference type="Proteomes" id="UP001596025">
    <property type="component" value="Unassembled WGS sequence"/>
</dbReference>
<proteinExistence type="predicted"/>
<name>A0ABV9LN17_9ACTN</name>
<reference evidence="2" key="1">
    <citation type="journal article" date="2019" name="Int. J. Syst. Evol. Microbiol.">
        <title>The Global Catalogue of Microorganisms (GCM) 10K type strain sequencing project: providing services to taxonomists for standard genome sequencing and annotation.</title>
        <authorList>
            <consortium name="The Broad Institute Genomics Platform"/>
            <consortium name="The Broad Institute Genome Sequencing Center for Infectious Disease"/>
            <person name="Wu L."/>
            <person name="Ma J."/>
        </authorList>
    </citation>
    <scope>NUCLEOTIDE SEQUENCE [LARGE SCALE GENOMIC DNA]</scope>
    <source>
        <strain evidence="2">CCUG 62763</strain>
    </source>
</reference>
<comment type="caution">
    <text evidence="1">The sequence shown here is derived from an EMBL/GenBank/DDBJ whole genome shotgun (WGS) entry which is preliminary data.</text>
</comment>
<organism evidence="1 2">
    <name type="scientific">Geodermatophilus arenarius</name>
    <dbReference type="NCBI Taxonomy" id="1137990"/>
    <lineage>
        <taxon>Bacteria</taxon>
        <taxon>Bacillati</taxon>
        <taxon>Actinomycetota</taxon>
        <taxon>Actinomycetes</taxon>
        <taxon>Geodermatophilales</taxon>
        <taxon>Geodermatophilaceae</taxon>
        <taxon>Geodermatophilus</taxon>
    </lineage>
</organism>
<accession>A0ABV9LN17</accession>
<dbReference type="EMBL" id="JBHSGR010000025">
    <property type="protein sequence ID" value="MFC4695559.1"/>
    <property type="molecule type" value="Genomic_DNA"/>
</dbReference>
<dbReference type="RefSeq" id="WP_387992683.1">
    <property type="nucleotide sequence ID" value="NZ_JBHSGR010000025.1"/>
</dbReference>
<evidence type="ECO:0000313" key="2">
    <source>
        <dbReference type="Proteomes" id="UP001596025"/>
    </source>
</evidence>
<protein>
    <submittedName>
        <fullName evidence="1">Uncharacterized protein</fullName>
    </submittedName>
</protein>
<keyword evidence="2" id="KW-1185">Reference proteome</keyword>